<dbReference type="Proteomes" id="UP001055811">
    <property type="component" value="Linkage Group LG05"/>
</dbReference>
<evidence type="ECO:0000313" key="1">
    <source>
        <dbReference type="EMBL" id="KAI3738641.1"/>
    </source>
</evidence>
<gene>
    <name evidence="1" type="ORF">L2E82_28688</name>
</gene>
<proteinExistence type="predicted"/>
<protein>
    <submittedName>
        <fullName evidence="1">Uncharacterized protein</fullName>
    </submittedName>
</protein>
<reference evidence="2" key="1">
    <citation type="journal article" date="2022" name="Mol. Ecol. Resour.">
        <title>The genomes of chicory, endive, great burdock and yacon provide insights into Asteraceae palaeo-polyploidization history and plant inulin production.</title>
        <authorList>
            <person name="Fan W."/>
            <person name="Wang S."/>
            <person name="Wang H."/>
            <person name="Wang A."/>
            <person name="Jiang F."/>
            <person name="Liu H."/>
            <person name="Zhao H."/>
            <person name="Xu D."/>
            <person name="Zhang Y."/>
        </authorList>
    </citation>
    <scope>NUCLEOTIDE SEQUENCE [LARGE SCALE GENOMIC DNA]</scope>
    <source>
        <strain evidence="2">cv. Punajuju</strain>
    </source>
</reference>
<evidence type="ECO:0000313" key="2">
    <source>
        <dbReference type="Proteomes" id="UP001055811"/>
    </source>
</evidence>
<sequence length="70" mass="7999">MDRTSILGDTIDYMKELLEKIHKLKEQDIESDVDLLKLVQVPSSVSETMECRVSQHLFLEKEEHGGLAKA</sequence>
<comment type="caution">
    <text evidence="1">The sequence shown here is derived from an EMBL/GenBank/DDBJ whole genome shotgun (WGS) entry which is preliminary data.</text>
</comment>
<keyword evidence="2" id="KW-1185">Reference proteome</keyword>
<name>A0ACB9CWS3_CICIN</name>
<reference evidence="1 2" key="2">
    <citation type="journal article" date="2022" name="Mol. Ecol. Resour.">
        <title>The genomes of chicory, endive, great burdock and yacon provide insights into Asteraceae paleo-polyploidization history and plant inulin production.</title>
        <authorList>
            <person name="Fan W."/>
            <person name="Wang S."/>
            <person name="Wang H."/>
            <person name="Wang A."/>
            <person name="Jiang F."/>
            <person name="Liu H."/>
            <person name="Zhao H."/>
            <person name="Xu D."/>
            <person name="Zhang Y."/>
        </authorList>
    </citation>
    <scope>NUCLEOTIDE SEQUENCE [LARGE SCALE GENOMIC DNA]</scope>
    <source>
        <strain evidence="2">cv. Punajuju</strain>
        <tissue evidence="1">Leaves</tissue>
    </source>
</reference>
<accession>A0ACB9CWS3</accession>
<dbReference type="EMBL" id="CM042013">
    <property type="protein sequence ID" value="KAI3738641.1"/>
    <property type="molecule type" value="Genomic_DNA"/>
</dbReference>
<organism evidence="1 2">
    <name type="scientific">Cichorium intybus</name>
    <name type="common">Chicory</name>
    <dbReference type="NCBI Taxonomy" id="13427"/>
    <lineage>
        <taxon>Eukaryota</taxon>
        <taxon>Viridiplantae</taxon>
        <taxon>Streptophyta</taxon>
        <taxon>Embryophyta</taxon>
        <taxon>Tracheophyta</taxon>
        <taxon>Spermatophyta</taxon>
        <taxon>Magnoliopsida</taxon>
        <taxon>eudicotyledons</taxon>
        <taxon>Gunneridae</taxon>
        <taxon>Pentapetalae</taxon>
        <taxon>asterids</taxon>
        <taxon>campanulids</taxon>
        <taxon>Asterales</taxon>
        <taxon>Asteraceae</taxon>
        <taxon>Cichorioideae</taxon>
        <taxon>Cichorieae</taxon>
        <taxon>Cichoriinae</taxon>
        <taxon>Cichorium</taxon>
    </lineage>
</organism>